<proteinExistence type="predicted"/>
<comment type="caution">
    <text evidence="2">The sequence shown here is derived from an EMBL/GenBank/DDBJ whole genome shotgun (WGS) entry which is preliminary data.</text>
</comment>
<gene>
    <name evidence="2" type="ORF">CEXT_532941</name>
</gene>
<feature type="region of interest" description="Disordered" evidence="1">
    <location>
        <begin position="1"/>
        <end position="26"/>
    </location>
</feature>
<dbReference type="EMBL" id="BPLR01004813">
    <property type="protein sequence ID" value="GIX97714.1"/>
    <property type="molecule type" value="Genomic_DNA"/>
</dbReference>
<protein>
    <submittedName>
        <fullName evidence="2">Uncharacterized protein</fullName>
    </submittedName>
</protein>
<evidence type="ECO:0000313" key="3">
    <source>
        <dbReference type="Proteomes" id="UP001054945"/>
    </source>
</evidence>
<name>A0AAV4PM37_CAEEX</name>
<accession>A0AAV4PM37</accession>
<keyword evidence="3" id="KW-1185">Reference proteome</keyword>
<reference evidence="2 3" key="1">
    <citation type="submission" date="2021-06" db="EMBL/GenBank/DDBJ databases">
        <title>Caerostris extrusa draft genome.</title>
        <authorList>
            <person name="Kono N."/>
            <person name="Arakawa K."/>
        </authorList>
    </citation>
    <scope>NUCLEOTIDE SEQUENCE [LARGE SCALE GENOMIC DNA]</scope>
</reference>
<dbReference type="Proteomes" id="UP001054945">
    <property type="component" value="Unassembled WGS sequence"/>
</dbReference>
<sequence length="117" mass="13192">MGEKTNGKRGKLTSRASEEELSVDNSSATFSRVVYEGKNRRVTAECLREGGSWYGLLIKIVQNGSGGKKYITWNKQERHWKFLLAIKVRDDVGNSEKSFPYSSDPGNLFVKRLKTSS</sequence>
<dbReference type="AlphaFoldDB" id="A0AAV4PM37"/>
<evidence type="ECO:0000256" key="1">
    <source>
        <dbReference type="SAM" id="MobiDB-lite"/>
    </source>
</evidence>
<organism evidence="2 3">
    <name type="scientific">Caerostris extrusa</name>
    <name type="common">Bark spider</name>
    <name type="synonym">Caerostris bankana</name>
    <dbReference type="NCBI Taxonomy" id="172846"/>
    <lineage>
        <taxon>Eukaryota</taxon>
        <taxon>Metazoa</taxon>
        <taxon>Ecdysozoa</taxon>
        <taxon>Arthropoda</taxon>
        <taxon>Chelicerata</taxon>
        <taxon>Arachnida</taxon>
        <taxon>Araneae</taxon>
        <taxon>Araneomorphae</taxon>
        <taxon>Entelegynae</taxon>
        <taxon>Araneoidea</taxon>
        <taxon>Araneidae</taxon>
        <taxon>Caerostris</taxon>
    </lineage>
</organism>
<evidence type="ECO:0000313" key="2">
    <source>
        <dbReference type="EMBL" id="GIX97714.1"/>
    </source>
</evidence>